<protein>
    <submittedName>
        <fullName evidence="5">GlxA family transcriptional regulator</fullName>
    </submittedName>
</protein>
<gene>
    <name evidence="5" type="ORF">ACFFNX_26190</name>
</gene>
<dbReference type="Gene3D" id="3.40.50.880">
    <property type="match status" value="1"/>
</dbReference>
<dbReference type="SMART" id="SM00342">
    <property type="entry name" value="HTH_ARAC"/>
    <property type="match status" value="1"/>
</dbReference>
<keyword evidence="6" id="KW-1185">Reference proteome</keyword>
<dbReference type="RefSeq" id="WP_378207649.1">
    <property type="nucleotide sequence ID" value="NZ_JBHLZP010000218.1"/>
</dbReference>
<dbReference type="PANTHER" id="PTHR43130:SF3">
    <property type="entry name" value="HTH-TYPE TRANSCRIPTIONAL REGULATOR RV1931C"/>
    <property type="match status" value="1"/>
</dbReference>
<dbReference type="InterPro" id="IPR018060">
    <property type="entry name" value="HTH_AraC"/>
</dbReference>
<dbReference type="InterPro" id="IPR052158">
    <property type="entry name" value="INH-QAR"/>
</dbReference>
<reference evidence="5 6" key="1">
    <citation type="submission" date="2024-09" db="EMBL/GenBank/DDBJ databases">
        <authorList>
            <person name="Sun Q."/>
            <person name="Mori K."/>
        </authorList>
    </citation>
    <scope>NUCLEOTIDE SEQUENCE [LARGE SCALE GENOMIC DNA]</scope>
    <source>
        <strain evidence="5 6">TBRC 0563</strain>
    </source>
</reference>
<evidence type="ECO:0000256" key="3">
    <source>
        <dbReference type="ARBA" id="ARBA00023163"/>
    </source>
</evidence>
<dbReference type="Gene3D" id="1.10.10.60">
    <property type="entry name" value="Homeodomain-like"/>
    <property type="match status" value="1"/>
</dbReference>
<organism evidence="5 6">
    <name type="scientific">Actinoallomurus acaciae</name>
    <dbReference type="NCBI Taxonomy" id="502577"/>
    <lineage>
        <taxon>Bacteria</taxon>
        <taxon>Bacillati</taxon>
        <taxon>Actinomycetota</taxon>
        <taxon>Actinomycetes</taxon>
        <taxon>Streptosporangiales</taxon>
        <taxon>Thermomonosporaceae</taxon>
        <taxon>Actinoallomurus</taxon>
    </lineage>
</organism>
<proteinExistence type="predicted"/>
<evidence type="ECO:0000313" key="5">
    <source>
        <dbReference type="EMBL" id="MFB9835676.1"/>
    </source>
</evidence>
<dbReference type="InterPro" id="IPR002818">
    <property type="entry name" value="DJ-1/PfpI"/>
</dbReference>
<dbReference type="SUPFAM" id="SSF52317">
    <property type="entry name" value="Class I glutamine amidotransferase-like"/>
    <property type="match status" value="1"/>
</dbReference>
<sequence>MAVHRVAVLTLDGVTPLDLAIPAQVFGARPETPYEVTLCALTDRVTTTVGFELVVDGGLDGLRKADTVIVPGFEPPRSPPQVVLDALAEAHDRRRRVVSICTGAFALAAAGVLDGLHATTHWRHIDDLEREYPAVQVDRDVLYVDEGEVLTSAGVCCGIDLCLHIVRRDLGAVVANRIARSLVAAPHRDGGQAQYVPAPVAVAGDNVLAETRAWALQRLDRPLSVTELARHARMSQRSFMRRFAEETGTTPLRWLVTARVGLARELLETTDLPIEQVARDCGLGTAANLRLHFRRTLNTTPTAYRRTFTRDVRTRDLAATG</sequence>
<dbReference type="PROSITE" id="PS00041">
    <property type="entry name" value="HTH_ARAC_FAMILY_1"/>
    <property type="match status" value="1"/>
</dbReference>
<evidence type="ECO:0000256" key="1">
    <source>
        <dbReference type="ARBA" id="ARBA00023015"/>
    </source>
</evidence>
<dbReference type="Pfam" id="PF12833">
    <property type="entry name" value="HTH_18"/>
    <property type="match status" value="1"/>
</dbReference>
<comment type="caution">
    <text evidence="5">The sequence shown here is derived from an EMBL/GenBank/DDBJ whole genome shotgun (WGS) entry which is preliminary data.</text>
</comment>
<evidence type="ECO:0000256" key="2">
    <source>
        <dbReference type="ARBA" id="ARBA00023125"/>
    </source>
</evidence>
<dbReference type="Proteomes" id="UP001589627">
    <property type="component" value="Unassembled WGS sequence"/>
</dbReference>
<dbReference type="InterPro" id="IPR018062">
    <property type="entry name" value="HTH_AraC-typ_CS"/>
</dbReference>
<keyword evidence="1" id="KW-0805">Transcription regulation</keyword>
<evidence type="ECO:0000313" key="6">
    <source>
        <dbReference type="Proteomes" id="UP001589627"/>
    </source>
</evidence>
<name>A0ABV5YKU9_9ACTN</name>
<keyword evidence="3" id="KW-0804">Transcription</keyword>
<dbReference type="SUPFAM" id="SSF46689">
    <property type="entry name" value="Homeodomain-like"/>
    <property type="match status" value="2"/>
</dbReference>
<dbReference type="CDD" id="cd03137">
    <property type="entry name" value="GATase1_AraC_1"/>
    <property type="match status" value="1"/>
</dbReference>
<keyword evidence="2" id="KW-0238">DNA-binding</keyword>
<accession>A0ABV5YKU9</accession>
<evidence type="ECO:0000259" key="4">
    <source>
        <dbReference type="PROSITE" id="PS01124"/>
    </source>
</evidence>
<feature type="domain" description="HTH araC/xylS-type" evidence="4">
    <location>
        <begin position="209"/>
        <end position="307"/>
    </location>
</feature>
<dbReference type="EMBL" id="JBHLZP010000218">
    <property type="protein sequence ID" value="MFB9835676.1"/>
    <property type="molecule type" value="Genomic_DNA"/>
</dbReference>
<dbReference type="Pfam" id="PF01965">
    <property type="entry name" value="DJ-1_PfpI"/>
    <property type="match status" value="1"/>
</dbReference>
<dbReference type="InterPro" id="IPR029062">
    <property type="entry name" value="Class_I_gatase-like"/>
</dbReference>
<dbReference type="PANTHER" id="PTHR43130">
    <property type="entry name" value="ARAC-FAMILY TRANSCRIPTIONAL REGULATOR"/>
    <property type="match status" value="1"/>
</dbReference>
<dbReference type="InterPro" id="IPR009057">
    <property type="entry name" value="Homeodomain-like_sf"/>
</dbReference>
<dbReference type="PROSITE" id="PS01124">
    <property type="entry name" value="HTH_ARAC_FAMILY_2"/>
    <property type="match status" value="1"/>
</dbReference>